<gene>
    <name evidence="1" type="ORF">ACFSC9_10115</name>
</gene>
<name>A0ABW4RHZ0_9BACL</name>
<proteinExistence type="predicted"/>
<reference evidence="2" key="1">
    <citation type="journal article" date="2019" name="Int. J. Syst. Evol. Microbiol.">
        <title>The Global Catalogue of Microorganisms (GCM) 10K type strain sequencing project: providing services to taxonomists for standard genome sequencing and annotation.</title>
        <authorList>
            <consortium name="The Broad Institute Genomics Platform"/>
            <consortium name="The Broad Institute Genome Sequencing Center for Infectious Disease"/>
            <person name="Wu L."/>
            <person name="Ma J."/>
        </authorList>
    </citation>
    <scope>NUCLEOTIDE SEQUENCE [LARGE SCALE GENOMIC DNA]</scope>
    <source>
        <strain evidence="2">CCUG 54950</strain>
    </source>
</reference>
<sequence>MISFFRNKTIPLAEQWSKLQEAGIHLQANMDMEQVVAGNSLSWYEEKPYTHLLISLGEKVCKEDTDLNCAYPSDQLWYVDLQAVENTDLYSQLAERMVMMTGGALDMSHIRSCLDHEQERVLFSFLHGGERVEWDIQYYSEWVDKSFFDRMIMLDRQRGGEREFVYMTLGQHLLIAYIDQTQFKLLNKLVDPKFNVWTMKK</sequence>
<evidence type="ECO:0000313" key="2">
    <source>
        <dbReference type="Proteomes" id="UP001597233"/>
    </source>
</evidence>
<dbReference type="RefSeq" id="WP_347324821.1">
    <property type="nucleotide sequence ID" value="NZ_JBCGUH010000004.1"/>
</dbReference>
<keyword evidence="2" id="KW-1185">Reference proteome</keyword>
<evidence type="ECO:0000313" key="1">
    <source>
        <dbReference type="EMBL" id="MFD1885881.1"/>
    </source>
</evidence>
<dbReference type="Proteomes" id="UP001597233">
    <property type="component" value="Unassembled WGS sequence"/>
</dbReference>
<protein>
    <submittedName>
        <fullName evidence="1">Uncharacterized protein</fullName>
    </submittedName>
</protein>
<organism evidence="1 2">
    <name type="scientific">Paenibacillus wenxiniae</name>
    <dbReference type="NCBI Taxonomy" id="1636843"/>
    <lineage>
        <taxon>Bacteria</taxon>
        <taxon>Bacillati</taxon>
        <taxon>Bacillota</taxon>
        <taxon>Bacilli</taxon>
        <taxon>Bacillales</taxon>
        <taxon>Paenibacillaceae</taxon>
        <taxon>Paenibacillus</taxon>
    </lineage>
</organism>
<dbReference type="EMBL" id="JBHUEH010000014">
    <property type="protein sequence ID" value="MFD1885881.1"/>
    <property type="molecule type" value="Genomic_DNA"/>
</dbReference>
<accession>A0ABW4RHZ0</accession>
<comment type="caution">
    <text evidence="1">The sequence shown here is derived from an EMBL/GenBank/DDBJ whole genome shotgun (WGS) entry which is preliminary data.</text>
</comment>